<dbReference type="Proteomes" id="UP000034543">
    <property type="component" value="Unassembled WGS sequence"/>
</dbReference>
<dbReference type="InterPro" id="IPR043519">
    <property type="entry name" value="NT_sf"/>
</dbReference>
<gene>
    <name evidence="2" type="ORF">UV59_C0003G0048</name>
</gene>
<evidence type="ECO:0000259" key="1">
    <source>
        <dbReference type="Pfam" id="PF18765"/>
    </source>
</evidence>
<feature type="domain" description="Polymerase beta nucleotidyltransferase" evidence="1">
    <location>
        <begin position="6"/>
        <end position="97"/>
    </location>
</feature>
<dbReference type="CDD" id="cd05403">
    <property type="entry name" value="NT_KNTase_like"/>
    <property type="match status" value="1"/>
</dbReference>
<dbReference type="Pfam" id="PF18765">
    <property type="entry name" value="Polbeta"/>
    <property type="match status" value="1"/>
</dbReference>
<dbReference type="InterPro" id="IPR041633">
    <property type="entry name" value="Polbeta"/>
</dbReference>
<dbReference type="STRING" id="1618436.UV59_C0003G0048"/>
<sequence>MNYDEVIEQLKKRQPQAIILFGSHAWGRPHEDSDLDILLIEETEKPFPDRMRDAREELRTNQAIDILVLTPKEAQLAPQKDSFYKQIFTEGKLLYGRLPEVAA</sequence>
<dbReference type="Gene3D" id="3.30.460.10">
    <property type="entry name" value="Beta Polymerase, domain 2"/>
    <property type="match status" value="1"/>
</dbReference>
<organism evidence="2 3">
    <name type="scientific">Candidatus Gottesmanbacteria bacterium GW2011_GWA1_43_11</name>
    <dbReference type="NCBI Taxonomy" id="1618436"/>
    <lineage>
        <taxon>Bacteria</taxon>
        <taxon>Candidatus Gottesmaniibacteriota</taxon>
    </lineage>
</organism>
<comment type="caution">
    <text evidence="2">The sequence shown here is derived from an EMBL/GenBank/DDBJ whole genome shotgun (WGS) entry which is preliminary data.</text>
</comment>
<protein>
    <submittedName>
        <fullName evidence="2">Polymerase, beta domain protein region protein</fullName>
    </submittedName>
</protein>
<dbReference type="EMBL" id="LCFB01000003">
    <property type="protein sequence ID" value="KKS86053.1"/>
    <property type="molecule type" value="Genomic_DNA"/>
</dbReference>
<dbReference type="PANTHER" id="PTHR43449:SF3">
    <property type="entry name" value="POLYMERASE NUCLEOTIDYL TRANSFERASE DOMAIN-CONTAINING PROTEIN"/>
    <property type="match status" value="1"/>
</dbReference>
<dbReference type="AlphaFoldDB" id="A0A0G1FGS9"/>
<proteinExistence type="predicted"/>
<reference evidence="2 3" key="1">
    <citation type="journal article" date="2015" name="Nature">
        <title>rRNA introns, odd ribosomes, and small enigmatic genomes across a large radiation of phyla.</title>
        <authorList>
            <person name="Brown C.T."/>
            <person name="Hug L.A."/>
            <person name="Thomas B.C."/>
            <person name="Sharon I."/>
            <person name="Castelle C.J."/>
            <person name="Singh A."/>
            <person name="Wilkins M.J."/>
            <person name="Williams K.H."/>
            <person name="Banfield J.F."/>
        </authorList>
    </citation>
    <scope>NUCLEOTIDE SEQUENCE [LARGE SCALE GENOMIC DNA]</scope>
</reference>
<dbReference type="SUPFAM" id="SSF81301">
    <property type="entry name" value="Nucleotidyltransferase"/>
    <property type="match status" value="1"/>
</dbReference>
<accession>A0A0G1FGS9</accession>
<dbReference type="PANTHER" id="PTHR43449">
    <property type="entry name" value="NUCLEOTIDYLTRANSFERASE"/>
    <property type="match status" value="1"/>
</dbReference>
<evidence type="ECO:0000313" key="3">
    <source>
        <dbReference type="Proteomes" id="UP000034543"/>
    </source>
</evidence>
<name>A0A0G1FGS9_9BACT</name>
<evidence type="ECO:0000313" key="2">
    <source>
        <dbReference type="EMBL" id="KKS86053.1"/>
    </source>
</evidence>